<evidence type="ECO:0000313" key="2">
    <source>
        <dbReference type="Proteomes" id="UP000242818"/>
    </source>
</evidence>
<sequence length="140" mass="15076">MGKQAVEGTIGNMAFYKSKNGYMARMKTGVSDHRILNDPVNARTRENMAEFSRAGKAGKQLRIALAGSIQQVKDSGMTARLTREMMKVLKADVTSTRGQRNVIDGEAELLQGFEFNAASPLATTLFAPATAPVQWPGNGG</sequence>
<protein>
    <submittedName>
        <fullName evidence="1">Uncharacterized protein</fullName>
    </submittedName>
</protein>
<dbReference type="STRING" id="1335309.GA0116948_10141"/>
<name>A0A1C3YQ85_9BACT</name>
<evidence type="ECO:0000313" key="1">
    <source>
        <dbReference type="EMBL" id="SCB72249.1"/>
    </source>
</evidence>
<dbReference type="AlphaFoldDB" id="A0A1C3YQ85"/>
<gene>
    <name evidence="1" type="ORF">GA0116948_10141</name>
</gene>
<dbReference type="Proteomes" id="UP000242818">
    <property type="component" value="Unassembled WGS sequence"/>
</dbReference>
<dbReference type="RefSeq" id="WP_089707805.1">
    <property type="nucleotide sequence ID" value="NZ_FMAR01000001.1"/>
</dbReference>
<keyword evidence="2" id="KW-1185">Reference proteome</keyword>
<dbReference type="OrthoDB" id="645138at2"/>
<proteinExistence type="predicted"/>
<organism evidence="1 2">
    <name type="scientific">Chitinophaga costaii</name>
    <dbReference type="NCBI Taxonomy" id="1335309"/>
    <lineage>
        <taxon>Bacteria</taxon>
        <taxon>Pseudomonadati</taxon>
        <taxon>Bacteroidota</taxon>
        <taxon>Chitinophagia</taxon>
        <taxon>Chitinophagales</taxon>
        <taxon>Chitinophagaceae</taxon>
        <taxon>Chitinophaga</taxon>
    </lineage>
</organism>
<accession>A0A1C3YQ85</accession>
<dbReference type="EMBL" id="FMAR01000001">
    <property type="protein sequence ID" value="SCB72249.1"/>
    <property type="molecule type" value="Genomic_DNA"/>
</dbReference>
<reference evidence="1 2" key="1">
    <citation type="submission" date="2016-08" db="EMBL/GenBank/DDBJ databases">
        <authorList>
            <person name="Seilhamer J.J."/>
        </authorList>
    </citation>
    <scope>NUCLEOTIDE SEQUENCE [LARGE SCALE GENOMIC DNA]</scope>
    <source>
        <strain evidence="1 2">A37T2</strain>
    </source>
</reference>